<protein>
    <recommendedName>
        <fullName evidence="13">Oligosaccharyl transferase subunit OST3/OST6 family</fullName>
    </recommendedName>
</protein>
<feature type="transmembrane region" description="Helical" evidence="9">
    <location>
        <begin position="204"/>
        <end position="223"/>
    </location>
</feature>
<comment type="similarity">
    <text evidence="3">Belongs to the OST3/OST6 family.</text>
</comment>
<feature type="transmembrane region" description="Helical" evidence="9">
    <location>
        <begin position="253"/>
        <end position="273"/>
    </location>
</feature>
<evidence type="ECO:0000256" key="8">
    <source>
        <dbReference type="ARBA" id="ARBA00023136"/>
    </source>
</evidence>
<evidence type="ECO:0000256" key="6">
    <source>
        <dbReference type="ARBA" id="ARBA00022824"/>
    </source>
</evidence>
<evidence type="ECO:0008006" key="13">
    <source>
        <dbReference type="Google" id="ProtNLM"/>
    </source>
</evidence>
<dbReference type="PANTHER" id="PTHR12692:SF0">
    <property type="entry name" value="GH11935P"/>
    <property type="match status" value="1"/>
</dbReference>
<comment type="subcellular location">
    <subcellularLocation>
        <location evidence="2">Endoplasmic reticulum membrane</location>
        <topology evidence="2">Multi-pass membrane protein</topology>
    </subcellularLocation>
</comment>
<dbReference type="GO" id="GO:0008250">
    <property type="term" value="C:oligosaccharyltransferase complex"/>
    <property type="evidence" value="ECO:0007669"/>
    <property type="project" value="TreeGrafter"/>
</dbReference>
<accession>A0A067TRN1</accession>
<keyword evidence="12" id="KW-1185">Reference proteome</keyword>
<keyword evidence="8 9" id="KW-0472">Membrane</keyword>
<evidence type="ECO:0000256" key="5">
    <source>
        <dbReference type="ARBA" id="ARBA00022729"/>
    </source>
</evidence>
<feature type="signal peptide" evidence="10">
    <location>
        <begin position="1"/>
        <end position="20"/>
    </location>
</feature>
<reference evidence="12" key="1">
    <citation type="journal article" date="2014" name="Proc. Natl. Acad. Sci. U.S.A.">
        <title>Extensive sampling of basidiomycete genomes demonstrates inadequacy of the white-rot/brown-rot paradigm for wood decay fungi.</title>
        <authorList>
            <person name="Riley R."/>
            <person name="Salamov A.A."/>
            <person name="Brown D.W."/>
            <person name="Nagy L.G."/>
            <person name="Floudas D."/>
            <person name="Held B.W."/>
            <person name="Levasseur A."/>
            <person name="Lombard V."/>
            <person name="Morin E."/>
            <person name="Otillar R."/>
            <person name="Lindquist E.A."/>
            <person name="Sun H."/>
            <person name="LaButti K.M."/>
            <person name="Schmutz J."/>
            <person name="Jabbour D."/>
            <person name="Luo H."/>
            <person name="Baker S.E."/>
            <person name="Pisabarro A.G."/>
            <person name="Walton J.D."/>
            <person name="Blanchette R.A."/>
            <person name="Henrissat B."/>
            <person name="Martin F."/>
            <person name="Cullen D."/>
            <person name="Hibbett D.S."/>
            <person name="Grigoriev I.V."/>
        </authorList>
    </citation>
    <scope>NUCLEOTIDE SEQUENCE [LARGE SCALE GENOMIC DNA]</scope>
    <source>
        <strain evidence="12">CBS 339.88</strain>
    </source>
</reference>
<feature type="transmembrane region" description="Helical" evidence="9">
    <location>
        <begin position="176"/>
        <end position="197"/>
    </location>
</feature>
<dbReference type="InterPro" id="IPR021149">
    <property type="entry name" value="OligosaccharylTrfase_OST3/OST6"/>
</dbReference>
<proteinExistence type="inferred from homology"/>
<gene>
    <name evidence="11" type="ORF">GALMADRAFT_239708</name>
</gene>
<evidence type="ECO:0000313" key="12">
    <source>
        <dbReference type="Proteomes" id="UP000027222"/>
    </source>
</evidence>
<dbReference type="Pfam" id="PF04756">
    <property type="entry name" value="OST3_OST6"/>
    <property type="match status" value="1"/>
</dbReference>
<dbReference type="HOGENOM" id="CLU_052855_1_2_1"/>
<dbReference type="EMBL" id="KL142370">
    <property type="protein sequence ID" value="KDR81638.1"/>
    <property type="molecule type" value="Genomic_DNA"/>
</dbReference>
<organism evidence="11 12">
    <name type="scientific">Galerina marginata (strain CBS 339.88)</name>
    <dbReference type="NCBI Taxonomy" id="685588"/>
    <lineage>
        <taxon>Eukaryota</taxon>
        <taxon>Fungi</taxon>
        <taxon>Dikarya</taxon>
        <taxon>Basidiomycota</taxon>
        <taxon>Agaricomycotina</taxon>
        <taxon>Agaricomycetes</taxon>
        <taxon>Agaricomycetidae</taxon>
        <taxon>Agaricales</taxon>
        <taxon>Agaricineae</taxon>
        <taxon>Strophariaceae</taxon>
        <taxon>Galerina</taxon>
    </lineage>
</organism>
<feature type="transmembrane region" description="Helical" evidence="9">
    <location>
        <begin position="285"/>
        <end position="305"/>
    </location>
</feature>
<keyword evidence="5 10" id="KW-0732">Signal</keyword>
<evidence type="ECO:0000256" key="9">
    <source>
        <dbReference type="SAM" id="Phobius"/>
    </source>
</evidence>
<dbReference type="AlphaFoldDB" id="A0A067TRN1"/>
<dbReference type="OrthoDB" id="67566at2759"/>
<keyword evidence="4 9" id="KW-0812">Transmembrane</keyword>
<evidence type="ECO:0000256" key="10">
    <source>
        <dbReference type="SAM" id="SignalP"/>
    </source>
</evidence>
<dbReference type="SUPFAM" id="SSF52833">
    <property type="entry name" value="Thioredoxin-like"/>
    <property type="match status" value="1"/>
</dbReference>
<evidence type="ECO:0000256" key="3">
    <source>
        <dbReference type="ARBA" id="ARBA00009561"/>
    </source>
</evidence>
<dbReference type="PANTHER" id="PTHR12692">
    <property type="entry name" value="DOLICHYL-DIPHOSPHOOLIGOSACCHARIDE--PROTEIN GLYCOSYLTRANSFERASE-RELATED"/>
    <property type="match status" value="1"/>
</dbReference>
<dbReference type="STRING" id="685588.A0A067TRN1"/>
<comment type="function">
    <text evidence="1">Subunit of the oligosaccharyl transferase (OST) complex that catalyzes the initial transfer of a defined glycan (Glc(3)Man(9)GlcNAc(2) in eukaryotes) from the lipid carrier dolichol-pyrophosphate to an asparagine residue within an Asn-X-Ser/Thr consensus motif in nascent polypeptide chains, the first step in protein N-glycosylation. N-glycosylation occurs cotranslationally and the complex associates with the Sec61 complex at the channel-forming translocon complex that mediates protein translocation across the endoplasmic reticulum (ER). All subunits are required for a maximal enzyme activity.</text>
</comment>
<sequence>MRSLLIAGLCALISFPSSLAATPQQQLVQLASAGNGVIKLNAETYDVLTSPKRTWSASIQFTALDPRRRCNPCKEFNPSWGSVAKAWTGTAADQRNEHFFATLDFDDGSSVFQNLGISSAPIVYHYPPANGVRKPASGNGSPVKYDFSDGFEPGPLAEYLSKYTPVRIPYKDPIDWARWITTAIGVLGSAFLLRFISPLVQSKWTWAAVTVTTSLVMTSGYMFTRIRGVPYSGGDGNWIASGYQNQFGQEVQVVAFIYGLLSLSFLMLILVVPYQSSPHRQRMQVYLWTGVTMIVYSVLVSLFRVKNRGYPFKLFL</sequence>
<keyword evidence="6" id="KW-0256">Endoplasmic reticulum</keyword>
<feature type="chain" id="PRO_5001647169" description="Oligosaccharyl transferase subunit OST3/OST6 family" evidence="10">
    <location>
        <begin position="21"/>
        <end position="316"/>
    </location>
</feature>
<evidence type="ECO:0000313" key="11">
    <source>
        <dbReference type="EMBL" id="KDR81638.1"/>
    </source>
</evidence>
<dbReference type="Proteomes" id="UP000027222">
    <property type="component" value="Unassembled WGS sequence"/>
</dbReference>
<evidence type="ECO:0000256" key="1">
    <source>
        <dbReference type="ARBA" id="ARBA00002791"/>
    </source>
</evidence>
<evidence type="ECO:0000256" key="4">
    <source>
        <dbReference type="ARBA" id="ARBA00022692"/>
    </source>
</evidence>
<name>A0A067TRN1_GALM3</name>
<evidence type="ECO:0000256" key="2">
    <source>
        <dbReference type="ARBA" id="ARBA00004477"/>
    </source>
</evidence>
<dbReference type="InterPro" id="IPR036249">
    <property type="entry name" value="Thioredoxin-like_sf"/>
</dbReference>
<keyword evidence="7 9" id="KW-1133">Transmembrane helix</keyword>
<dbReference type="Gene3D" id="3.40.30.10">
    <property type="entry name" value="Glutaredoxin"/>
    <property type="match status" value="1"/>
</dbReference>
<dbReference type="GO" id="GO:0018279">
    <property type="term" value="P:protein N-linked glycosylation via asparagine"/>
    <property type="evidence" value="ECO:0007669"/>
    <property type="project" value="TreeGrafter"/>
</dbReference>
<evidence type="ECO:0000256" key="7">
    <source>
        <dbReference type="ARBA" id="ARBA00022989"/>
    </source>
</evidence>